<sequence>MHADLPAQLVDLLRTLSDELVAQRLAQDATAPPFDPQQSLASSTPLFSALHAVNRDTLSFARDCKARTQDARLEMDSAHLRLQNLMFERNHLEREICKCEEFESEYQNLPLLPLEDFHNLAKLPTPPAGFTVPVPEDPHELMLARLQFELAERQRFEDERKELGTRKAALLKTNQAKKTKLEELEKQVDDFVVVSCSSRELSAVRGAEADLGRPSLPSQAAKSIQSNMHEEPAAV</sequence>
<gene>
    <name evidence="5" type="ORF">BCR35DRAFT_265524</name>
</gene>
<keyword evidence="6" id="KW-1185">Reference proteome</keyword>
<name>A0A1Y2FEN2_9BASI</name>
<evidence type="ECO:0000256" key="4">
    <source>
        <dbReference type="SAM" id="MobiDB-lite"/>
    </source>
</evidence>
<dbReference type="InterPro" id="IPR019163">
    <property type="entry name" value="THO_Thoc5"/>
</dbReference>
<evidence type="ECO:0000256" key="3">
    <source>
        <dbReference type="ARBA" id="ARBA00023242"/>
    </source>
</evidence>
<dbReference type="InParanoid" id="A0A1Y2FEN2"/>
<dbReference type="Pfam" id="PF09766">
    <property type="entry name" value="FmiP_Thoc5"/>
    <property type="match status" value="1"/>
</dbReference>
<evidence type="ECO:0000256" key="2">
    <source>
        <dbReference type="ARBA" id="ARBA00008044"/>
    </source>
</evidence>
<protein>
    <submittedName>
        <fullName evidence="5">Fms-interacting protein-domain-containing protein</fullName>
    </submittedName>
</protein>
<dbReference type="GO" id="GO:0000445">
    <property type="term" value="C:THO complex part of transcription export complex"/>
    <property type="evidence" value="ECO:0007669"/>
    <property type="project" value="TreeGrafter"/>
</dbReference>
<evidence type="ECO:0000313" key="6">
    <source>
        <dbReference type="Proteomes" id="UP000193467"/>
    </source>
</evidence>
<dbReference type="GO" id="GO:0006406">
    <property type="term" value="P:mRNA export from nucleus"/>
    <property type="evidence" value="ECO:0007669"/>
    <property type="project" value="TreeGrafter"/>
</dbReference>
<dbReference type="GO" id="GO:0003729">
    <property type="term" value="F:mRNA binding"/>
    <property type="evidence" value="ECO:0007669"/>
    <property type="project" value="TreeGrafter"/>
</dbReference>
<feature type="region of interest" description="Disordered" evidence="4">
    <location>
        <begin position="206"/>
        <end position="235"/>
    </location>
</feature>
<dbReference type="Proteomes" id="UP000193467">
    <property type="component" value="Unassembled WGS sequence"/>
</dbReference>
<accession>A0A1Y2FEN2</accession>
<dbReference type="AlphaFoldDB" id="A0A1Y2FEN2"/>
<evidence type="ECO:0000256" key="1">
    <source>
        <dbReference type="ARBA" id="ARBA00004123"/>
    </source>
</evidence>
<dbReference type="PANTHER" id="PTHR13375:SF3">
    <property type="entry name" value="THO COMPLEX SUBUNIT 5 HOMOLOG"/>
    <property type="match status" value="1"/>
</dbReference>
<feature type="compositionally biased region" description="Polar residues" evidence="4">
    <location>
        <begin position="216"/>
        <end position="227"/>
    </location>
</feature>
<dbReference type="STRING" id="106004.A0A1Y2FEN2"/>
<comment type="subcellular location">
    <subcellularLocation>
        <location evidence="1">Nucleus</location>
    </subcellularLocation>
</comment>
<keyword evidence="3" id="KW-0539">Nucleus</keyword>
<comment type="caution">
    <text evidence="5">The sequence shown here is derived from an EMBL/GenBank/DDBJ whole genome shotgun (WGS) entry which is preliminary data.</text>
</comment>
<proteinExistence type="inferred from homology"/>
<dbReference type="OrthoDB" id="20582at2759"/>
<dbReference type="EMBL" id="MCGR01000021">
    <property type="protein sequence ID" value="ORY82408.1"/>
    <property type="molecule type" value="Genomic_DNA"/>
</dbReference>
<reference evidence="5 6" key="1">
    <citation type="submission" date="2016-07" db="EMBL/GenBank/DDBJ databases">
        <title>Pervasive Adenine N6-methylation of Active Genes in Fungi.</title>
        <authorList>
            <consortium name="DOE Joint Genome Institute"/>
            <person name="Mondo S.J."/>
            <person name="Dannebaum R.O."/>
            <person name="Kuo R.C."/>
            <person name="Labutti K."/>
            <person name="Haridas S."/>
            <person name="Kuo A."/>
            <person name="Salamov A."/>
            <person name="Ahrendt S.R."/>
            <person name="Lipzen A."/>
            <person name="Sullivan W."/>
            <person name="Andreopoulos W.B."/>
            <person name="Clum A."/>
            <person name="Lindquist E."/>
            <person name="Daum C."/>
            <person name="Ramamoorthy G.K."/>
            <person name="Gryganskyi A."/>
            <person name="Culley D."/>
            <person name="Magnuson J.K."/>
            <person name="James T.Y."/>
            <person name="O'Malley M.A."/>
            <person name="Stajich J.E."/>
            <person name="Spatafora J.W."/>
            <person name="Visel A."/>
            <person name="Grigoriev I.V."/>
        </authorList>
    </citation>
    <scope>NUCLEOTIDE SEQUENCE [LARGE SCALE GENOMIC DNA]</scope>
    <source>
        <strain evidence="5 6">62-1032</strain>
    </source>
</reference>
<organism evidence="5 6">
    <name type="scientific">Leucosporidium creatinivorum</name>
    <dbReference type="NCBI Taxonomy" id="106004"/>
    <lineage>
        <taxon>Eukaryota</taxon>
        <taxon>Fungi</taxon>
        <taxon>Dikarya</taxon>
        <taxon>Basidiomycota</taxon>
        <taxon>Pucciniomycotina</taxon>
        <taxon>Microbotryomycetes</taxon>
        <taxon>Leucosporidiales</taxon>
        <taxon>Leucosporidium</taxon>
    </lineage>
</organism>
<evidence type="ECO:0000313" key="5">
    <source>
        <dbReference type="EMBL" id="ORY82408.1"/>
    </source>
</evidence>
<comment type="similarity">
    <text evidence="2">Belongs to the THOC5 family.</text>
</comment>
<dbReference type="PANTHER" id="PTHR13375">
    <property type="entry name" value="FMS INTERACTING PROTEIN"/>
    <property type="match status" value="1"/>
</dbReference>